<sequence>MRLQIFILLTSLLLPTYTIARGGGGSHGGSSSSSDSGSHSDSDSGSHSSGGSSGSSSSNDSPWTPRMDVLPTNTSGGCDSDEISCGSGCAPQGASCCGNDEFCFAGDYCMQGGCCPNGKKCSSSSSGGSSILQSE</sequence>
<dbReference type="OrthoDB" id="5409186at2759"/>
<protein>
    <recommendedName>
        <fullName evidence="5">GPI anchored protein</fullName>
    </recommendedName>
</protein>
<proteinExistence type="predicted"/>
<dbReference type="Proteomes" id="UP000266188">
    <property type="component" value="Unassembled WGS sequence"/>
</dbReference>
<organism evidence="3 4">
    <name type="scientific">Aspergillus sclerotialis</name>
    <dbReference type="NCBI Taxonomy" id="2070753"/>
    <lineage>
        <taxon>Eukaryota</taxon>
        <taxon>Fungi</taxon>
        <taxon>Dikarya</taxon>
        <taxon>Ascomycota</taxon>
        <taxon>Pezizomycotina</taxon>
        <taxon>Eurotiomycetes</taxon>
        <taxon>Eurotiomycetidae</taxon>
        <taxon>Eurotiales</taxon>
        <taxon>Aspergillaceae</taxon>
        <taxon>Aspergillus</taxon>
        <taxon>Aspergillus subgen. Polypaecilum</taxon>
    </lineage>
</organism>
<feature type="non-terminal residue" evidence="3">
    <location>
        <position position="135"/>
    </location>
</feature>
<evidence type="ECO:0000256" key="1">
    <source>
        <dbReference type="SAM" id="MobiDB-lite"/>
    </source>
</evidence>
<comment type="caution">
    <text evidence="3">The sequence shown here is derived from an EMBL/GenBank/DDBJ whole genome shotgun (WGS) entry which is preliminary data.</text>
</comment>
<evidence type="ECO:0008006" key="5">
    <source>
        <dbReference type="Google" id="ProtNLM"/>
    </source>
</evidence>
<evidence type="ECO:0000313" key="3">
    <source>
        <dbReference type="EMBL" id="RJE18735.1"/>
    </source>
</evidence>
<keyword evidence="4" id="KW-1185">Reference proteome</keyword>
<feature type="region of interest" description="Disordered" evidence="1">
    <location>
        <begin position="24"/>
        <end position="75"/>
    </location>
</feature>
<feature type="chain" id="PRO_5017262434" description="GPI anchored protein" evidence="2">
    <location>
        <begin position="21"/>
        <end position="135"/>
    </location>
</feature>
<dbReference type="AlphaFoldDB" id="A0A3A2ZLH3"/>
<reference evidence="4" key="1">
    <citation type="submission" date="2017-02" db="EMBL/GenBank/DDBJ databases">
        <authorList>
            <person name="Tafer H."/>
            <person name="Lopandic K."/>
        </authorList>
    </citation>
    <scope>NUCLEOTIDE SEQUENCE [LARGE SCALE GENOMIC DNA]</scope>
    <source>
        <strain evidence="4">CBS 366.77</strain>
    </source>
</reference>
<accession>A0A3A2ZLH3</accession>
<feature type="compositionally biased region" description="Low complexity" evidence="1">
    <location>
        <begin position="45"/>
        <end position="58"/>
    </location>
</feature>
<evidence type="ECO:0000256" key="2">
    <source>
        <dbReference type="SAM" id="SignalP"/>
    </source>
</evidence>
<keyword evidence="2" id="KW-0732">Signal</keyword>
<dbReference type="EMBL" id="MVGC01000501">
    <property type="protein sequence ID" value="RJE18735.1"/>
    <property type="molecule type" value="Genomic_DNA"/>
</dbReference>
<feature type="signal peptide" evidence="2">
    <location>
        <begin position="1"/>
        <end position="20"/>
    </location>
</feature>
<name>A0A3A2ZLH3_9EURO</name>
<evidence type="ECO:0000313" key="4">
    <source>
        <dbReference type="Proteomes" id="UP000266188"/>
    </source>
</evidence>
<gene>
    <name evidence="3" type="ORF">PHISCL_08922</name>
</gene>